<dbReference type="PANTHER" id="PTHR44936:SF9">
    <property type="entry name" value="SENSOR PROTEIN CREC"/>
    <property type="match status" value="1"/>
</dbReference>
<evidence type="ECO:0000256" key="8">
    <source>
        <dbReference type="ARBA" id="ARBA00022679"/>
    </source>
</evidence>
<keyword evidence="27" id="KW-1185">Reference proteome</keyword>
<protein>
    <recommendedName>
        <fullName evidence="21">Signal transduction histidine-protein kinase/phosphatase MprB</fullName>
        <ecNumber evidence="5">2.7.13.3</ecNumber>
    </recommendedName>
    <alternativeName>
        <fullName evidence="22">Mycobacterial persistence regulator B</fullName>
    </alternativeName>
</protein>
<evidence type="ECO:0000259" key="24">
    <source>
        <dbReference type="PROSITE" id="PS50109"/>
    </source>
</evidence>
<evidence type="ECO:0000256" key="2">
    <source>
        <dbReference type="ARBA" id="ARBA00001936"/>
    </source>
</evidence>
<comment type="cofactor">
    <cofactor evidence="3">
        <name>Mg(2+)</name>
        <dbReference type="ChEBI" id="CHEBI:18420"/>
    </cofactor>
</comment>
<keyword evidence="11 26" id="KW-0418">Kinase</keyword>
<gene>
    <name evidence="26" type="ORF">P7079_01815</name>
</gene>
<comment type="catalytic activity">
    <reaction evidence="1">
        <text>ATP + protein L-histidine = ADP + protein N-phospho-L-histidine.</text>
        <dbReference type="EC" id="2.7.13.3"/>
    </reaction>
</comment>
<dbReference type="PROSITE" id="PS50109">
    <property type="entry name" value="HIS_KIN"/>
    <property type="match status" value="1"/>
</dbReference>
<dbReference type="PANTHER" id="PTHR44936">
    <property type="entry name" value="SENSOR PROTEIN CREC"/>
    <property type="match status" value="1"/>
</dbReference>
<keyword evidence="13" id="KW-0067">ATP-binding</keyword>
<dbReference type="Pfam" id="PF02518">
    <property type="entry name" value="HATPase_c"/>
    <property type="match status" value="1"/>
</dbReference>
<evidence type="ECO:0000256" key="20">
    <source>
        <dbReference type="ARBA" id="ARBA00023211"/>
    </source>
</evidence>
<name>A0ABY8G2D5_9ACTO</name>
<keyword evidence="14" id="KW-0460">Magnesium</keyword>
<evidence type="ECO:0000256" key="15">
    <source>
        <dbReference type="ARBA" id="ARBA00022912"/>
    </source>
</evidence>
<keyword evidence="19" id="KW-0843">Virulence</keyword>
<dbReference type="InterPro" id="IPR036097">
    <property type="entry name" value="HisK_dim/P_sf"/>
</dbReference>
<comment type="subcellular location">
    <subcellularLocation>
        <location evidence="4">Cell membrane</location>
        <topology evidence="4">Multi-pass membrane protein</topology>
    </subcellularLocation>
</comment>
<evidence type="ECO:0000259" key="25">
    <source>
        <dbReference type="PROSITE" id="PS50885"/>
    </source>
</evidence>
<dbReference type="GO" id="GO:0016301">
    <property type="term" value="F:kinase activity"/>
    <property type="evidence" value="ECO:0007669"/>
    <property type="project" value="UniProtKB-KW"/>
</dbReference>
<dbReference type="InterPro" id="IPR003660">
    <property type="entry name" value="HAMP_dom"/>
</dbReference>
<comment type="cofactor">
    <cofactor evidence="2">
        <name>Mn(2+)</name>
        <dbReference type="ChEBI" id="CHEBI:29035"/>
    </cofactor>
</comment>
<evidence type="ECO:0000256" key="9">
    <source>
        <dbReference type="ARBA" id="ARBA00022692"/>
    </source>
</evidence>
<dbReference type="SMART" id="SM00388">
    <property type="entry name" value="HisKA"/>
    <property type="match status" value="1"/>
</dbReference>
<dbReference type="CDD" id="cd00082">
    <property type="entry name" value="HisKA"/>
    <property type="match status" value="1"/>
</dbReference>
<evidence type="ECO:0000256" key="7">
    <source>
        <dbReference type="ARBA" id="ARBA00022553"/>
    </source>
</evidence>
<dbReference type="SUPFAM" id="SSF55874">
    <property type="entry name" value="ATPase domain of HSP90 chaperone/DNA topoisomerase II/histidine kinase"/>
    <property type="match status" value="1"/>
</dbReference>
<dbReference type="Proteomes" id="UP001215216">
    <property type="component" value="Chromosome"/>
</dbReference>
<dbReference type="InterPro" id="IPR036890">
    <property type="entry name" value="HATPase_C_sf"/>
</dbReference>
<dbReference type="InterPro" id="IPR003594">
    <property type="entry name" value="HATPase_dom"/>
</dbReference>
<evidence type="ECO:0000256" key="21">
    <source>
        <dbReference type="ARBA" id="ARBA00040454"/>
    </source>
</evidence>
<evidence type="ECO:0000256" key="17">
    <source>
        <dbReference type="ARBA" id="ARBA00023012"/>
    </source>
</evidence>
<dbReference type="EC" id="2.7.13.3" evidence="5"/>
<evidence type="ECO:0000313" key="26">
    <source>
        <dbReference type="EMBL" id="WFM83744.1"/>
    </source>
</evidence>
<evidence type="ECO:0000313" key="27">
    <source>
        <dbReference type="Proteomes" id="UP001215216"/>
    </source>
</evidence>
<keyword evidence="23" id="KW-0472">Membrane</keyword>
<evidence type="ECO:0000256" key="14">
    <source>
        <dbReference type="ARBA" id="ARBA00022842"/>
    </source>
</evidence>
<organism evidence="26 27">
    <name type="scientific">Arcanobacterium canis</name>
    <dbReference type="NCBI Taxonomy" id="999183"/>
    <lineage>
        <taxon>Bacteria</taxon>
        <taxon>Bacillati</taxon>
        <taxon>Actinomycetota</taxon>
        <taxon>Actinomycetes</taxon>
        <taxon>Actinomycetales</taxon>
        <taxon>Actinomycetaceae</taxon>
        <taxon>Arcanobacterium</taxon>
    </lineage>
</organism>
<feature type="domain" description="HAMP" evidence="25">
    <location>
        <begin position="76"/>
        <end position="128"/>
    </location>
</feature>
<keyword evidence="7" id="KW-0597">Phosphoprotein</keyword>
<evidence type="ECO:0000256" key="12">
    <source>
        <dbReference type="ARBA" id="ARBA00022801"/>
    </source>
</evidence>
<feature type="domain" description="Histidine kinase" evidence="24">
    <location>
        <begin position="136"/>
        <end position="334"/>
    </location>
</feature>
<dbReference type="InterPro" id="IPR003661">
    <property type="entry name" value="HisK_dim/P_dom"/>
</dbReference>
<sequence length="358" mass="38460">MRKILVRQITAVVAVTVLILGIPATLFASSYLSAQLVENNWHYQMIWEIGRLVLGMVILSLLALAVGITMAVRRARELSAPLVYLAASAEQLGGGHVRPHVATTGIEEIDLVYQEIERTSDRLAARLCAERQFSADVAHQLRTPLSALSMRLEEIQYLTDSDEVREEADAALGQIERLTGVVNELMRGAQREVSTRPTDVRTIFAQQKAEWSSKFAAEGRTLTFVGGQCSVLSAPGSLSQVLATLIENSLVHGDGETRVSATPSGRHTNIKVSDEGAGVAPEIADDIFDKGYSGAGSTGIGLALARELAQADGGRLTLTSMAPAEFTITLMCVPTSLAPAQVLPTGSLVFATPRRKRR</sequence>
<keyword evidence="8" id="KW-0808">Transferase</keyword>
<dbReference type="SMART" id="SM00387">
    <property type="entry name" value="HATPase_c"/>
    <property type="match status" value="1"/>
</dbReference>
<keyword evidence="20" id="KW-0464">Manganese</keyword>
<dbReference type="PROSITE" id="PS50885">
    <property type="entry name" value="HAMP"/>
    <property type="match status" value="1"/>
</dbReference>
<dbReference type="InterPro" id="IPR050980">
    <property type="entry name" value="2C_sensor_his_kinase"/>
</dbReference>
<evidence type="ECO:0000256" key="19">
    <source>
        <dbReference type="ARBA" id="ARBA00023026"/>
    </source>
</evidence>
<dbReference type="EMBL" id="CP121208">
    <property type="protein sequence ID" value="WFM83744.1"/>
    <property type="molecule type" value="Genomic_DNA"/>
</dbReference>
<evidence type="ECO:0000256" key="23">
    <source>
        <dbReference type="SAM" id="Phobius"/>
    </source>
</evidence>
<evidence type="ECO:0000256" key="10">
    <source>
        <dbReference type="ARBA" id="ARBA00022741"/>
    </source>
</evidence>
<evidence type="ECO:0000256" key="5">
    <source>
        <dbReference type="ARBA" id="ARBA00012438"/>
    </source>
</evidence>
<keyword evidence="10" id="KW-0547">Nucleotide-binding</keyword>
<keyword evidence="6" id="KW-1003">Cell membrane</keyword>
<keyword evidence="9 23" id="KW-0812">Transmembrane</keyword>
<evidence type="ECO:0000256" key="6">
    <source>
        <dbReference type="ARBA" id="ARBA00022475"/>
    </source>
</evidence>
<evidence type="ECO:0000256" key="3">
    <source>
        <dbReference type="ARBA" id="ARBA00001946"/>
    </source>
</evidence>
<keyword evidence="16 23" id="KW-1133">Transmembrane helix</keyword>
<dbReference type="Gene3D" id="1.10.287.130">
    <property type="match status" value="1"/>
</dbReference>
<evidence type="ECO:0000256" key="13">
    <source>
        <dbReference type="ARBA" id="ARBA00022840"/>
    </source>
</evidence>
<feature type="transmembrane region" description="Helical" evidence="23">
    <location>
        <begin position="52"/>
        <end position="72"/>
    </location>
</feature>
<reference evidence="26 27" key="1">
    <citation type="submission" date="2023-03" db="EMBL/GenBank/DDBJ databases">
        <title>Complete genome of Arcanobacterium canis strain DSM 25104 isolated in 2010 from a canine otitis externa in Germany.</title>
        <authorList>
            <person name="Borowiak M."/>
            <person name="Kreitlow A."/>
            <person name="Malorny B."/>
            <person name="Laemmler C."/>
            <person name="Prenger-Berninghoff E."/>
            <person name="Ploetz M."/>
            <person name="Abdulmawjood A."/>
        </authorList>
    </citation>
    <scope>NUCLEOTIDE SEQUENCE [LARGE SCALE GENOMIC DNA]</scope>
    <source>
        <strain evidence="26 27">DSM 25104</strain>
    </source>
</reference>
<accession>A0ABY8G2D5</accession>
<dbReference type="SUPFAM" id="SSF47384">
    <property type="entry name" value="Homodimeric domain of signal transducing histidine kinase"/>
    <property type="match status" value="1"/>
</dbReference>
<keyword evidence="12" id="KW-0378">Hydrolase</keyword>
<dbReference type="InterPro" id="IPR004358">
    <property type="entry name" value="Sig_transdc_His_kin-like_C"/>
</dbReference>
<dbReference type="Gene3D" id="3.30.565.10">
    <property type="entry name" value="Histidine kinase-like ATPase, C-terminal domain"/>
    <property type="match status" value="1"/>
</dbReference>
<dbReference type="InterPro" id="IPR005467">
    <property type="entry name" value="His_kinase_dom"/>
</dbReference>
<proteinExistence type="predicted"/>
<evidence type="ECO:0000256" key="18">
    <source>
        <dbReference type="ARBA" id="ARBA00023016"/>
    </source>
</evidence>
<evidence type="ECO:0000256" key="22">
    <source>
        <dbReference type="ARBA" id="ARBA00041776"/>
    </source>
</evidence>
<evidence type="ECO:0000256" key="11">
    <source>
        <dbReference type="ARBA" id="ARBA00022777"/>
    </source>
</evidence>
<dbReference type="RefSeq" id="WP_278013139.1">
    <property type="nucleotide sequence ID" value="NZ_CP121208.1"/>
</dbReference>
<dbReference type="Pfam" id="PF00512">
    <property type="entry name" value="HisKA"/>
    <property type="match status" value="1"/>
</dbReference>
<evidence type="ECO:0000256" key="16">
    <source>
        <dbReference type="ARBA" id="ARBA00022989"/>
    </source>
</evidence>
<keyword evidence="17" id="KW-0902">Two-component regulatory system</keyword>
<dbReference type="PRINTS" id="PR00344">
    <property type="entry name" value="BCTRLSENSOR"/>
</dbReference>
<keyword evidence="15" id="KW-0904">Protein phosphatase</keyword>
<evidence type="ECO:0000256" key="4">
    <source>
        <dbReference type="ARBA" id="ARBA00004651"/>
    </source>
</evidence>
<evidence type="ECO:0000256" key="1">
    <source>
        <dbReference type="ARBA" id="ARBA00000085"/>
    </source>
</evidence>
<keyword evidence="18" id="KW-0346">Stress response</keyword>